<accession>A0A2W2D691</accession>
<dbReference type="SUPFAM" id="SSF52540">
    <property type="entry name" value="P-loop containing nucleoside triphosphate hydrolases"/>
    <property type="match status" value="1"/>
</dbReference>
<proteinExistence type="predicted"/>
<dbReference type="PANTHER" id="PTHR42939:SF1">
    <property type="entry name" value="ABC TRANSPORTER ATP-BINDING PROTEIN ALBC-RELATED"/>
    <property type="match status" value="1"/>
</dbReference>
<keyword evidence="6" id="KW-1185">Reference proteome</keyword>
<dbReference type="GO" id="GO:0005524">
    <property type="term" value="F:ATP binding"/>
    <property type="evidence" value="ECO:0007669"/>
    <property type="project" value="UniProtKB-KW"/>
</dbReference>
<dbReference type="PANTHER" id="PTHR42939">
    <property type="entry name" value="ABC TRANSPORTER ATP-BINDING PROTEIN ALBC-RELATED"/>
    <property type="match status" value="1"/>
</dbReference>
<dbReference type="GO" id="GO:0016887">
    <property type="term" value="F:ATP hydrolysis activity"/>
    <property type="evidence" value="ECO:0007669"/>
    <property type="project" value="InterPro"/>
</dbReference>
<dbReference type="PROSITE" id="PS00211">
    <property type="entry name" value="ABC_TRANSPORTER_1"/>
    <property type="match status" value="1"/>
</dbReference>
<evidence type="ECO:0000256" key="1">
    <source>
        <dbReference type="ARBA" id="ARBA00022448"/>
    </source>
</evidence>
<dbReference type="CDD" id="cd03230">
    <property type="entry name" value="ABC_DR_subfamily_A"/>
    <property type="match status" value="1"/>
</dbReference>
<dbReference type="InterPro" id="IPR003439">
    <property type="entry name" value="ABC_transporter-like_ATP-bd"/>
</dbReference>
<dbReference type="SMART" id="SM00382">
    <property type="entry name" value="AAA"/>
    <property type="match status" value="1"/>
</dbReference>
<evidence type="ECO:0000259" key="4">
    <source>
        <dbReference type="PROSITE" id="PS50893"/>
    </source>
</evidence>
<dbReference type="InterPro" id="IPR051782">
    <property type="entry name" value="ABC_Transporter_VariousFunc"/>
</dbReference>
<keyword evidence="1" id="KW-0813">Transport</keyword>
<sequence length="267" mass="29598">MCTRRLSPGCTQLRYCQSRANWAGSVKVVDPLRVRDVSFSYRRGILALRKVSLTLRPAEIVGLVGANGSGKSTLIKTIFDLVQTASGSIEIGGFGHRLAAAKQQGLLLPSEDYLPEFLAGSEYLAHLHQLYELPLVDTDIAELFDRFSMPGRENDLIEDYSHGMRKKVQLIAAFMLRRPFTAIDETLNGIDFDGLRVSERHVRQMRDDGLTVLLCSHDFSLLERSADRIILMAAGEILGSFDTATILAEHGSLYSFVDQELPIGEPA</sequence>
<evidence type="ECO:0000313" key="6">
    <source>
        <dbReference type="Proteomes" id="UP000248627"/>
    </source>
</evidence>
<dbReference type="InterPro" id="IPR003593">
    <property type="entry name" value="AAA+_ATPase"/>
</dbReference>
<keyword evidence="2" id="KW-0547">Nucleotide-binding</keyword>
<dbReference type="InterPro" id="IPR027417">
    <property type="entry name" value="P-loop_NTPase"/>
</dbReference>
<dbReference type="AlphaFoldDB" id="A0A2W2D691"/>
<evidence type="ECO:0000256" key="3">
    <source>
        <dbReference type="ARBA" id="ARBA00022840"/>
    </source>
</evidence>
<evidence type="ECO:0000256" key="2">
    <source>
        <dbReference type="ARBA" id="ARBA00022741"/>
    </source>
</evidence>
<dbReference type="EMBL" id="POTX01000250">
    <property type="protein sequence ID" value="PZF87963.1"/>
    <property type="molecule type" value="Genomic_DNA"/>
</dbReference>
<dbReference type="Pfam" id="PF00005">
    <property type="entry name" value="ABC_tran"/>
    <property type="match status" value="1"/>
</dbReference>
<dbReference type="OrthoDB" id="5116176at2"/>
<dbReference type="Gene3D" id="3.40.50.300">
    <property type="entry name" value="P-loop containing nucleotide triphosphate hydrolases"/>
    <property type="match status" value="1"/>
</dbReference>
<reference evidence="5 6" key="1">
    <citation type="submission" date="2018-01" db="EMBL/GenBank/DDBJ databases">
        <title>Draft genome sequence of Jishengella endophytica.</title>
        <authorList>
            <person name="Sahin N."/>
            <person name="Ay H."/>
            <person name="Saygin H."/>
        </authorList>
    </citation>
    <scope>NUCLEOTIDE SEQUENCE [LARGE SCALE GENOMIC DNA]</scope>
    <source>
        <strain evidence="5 6">DSM 45430</strain>
    </source>
</reference>
<name>A0A2W2D691_9ACTN</name>
<comment type="caution">
    <text evidence="5">The sequence shown here is derived from an EMBL/GenBank/DDBJ whole genome shotgun (WGS) entry which is preliminary data.</text>
</comment>
<dbReference type="Proteomes" id="UP000248627">
    <property type="component" value="Unassembled WGS sequence"/>
</dbReference>
<feature type="domain" description="ABC transporter" evidence="4">
    <location>
        <begin position="32"/>
        <end position="259"/>
    </location>
</feature>
<keyword evidence="3 5" id="KW-0067">ATP-binding</keyword>
<dbReference type="PROSITE" id="PS50893">
    <property type="entry name" value="ABC_TRANSPORTER_2"/>
    <property type="match status" value="1"/>
</dbReference>
<gene>
    <name evidence="5" type="ORF">C1I93_25530</name>
</gene>
<protein>
    <submittedName>
        <fullName evidence="5">ABC transporter ATP-binding protein</fullName>
    </submittedName>
</protein>
<evidence type="ECO:0000313" key="5">
    <source>
        <dbReference type="EMBL" id="PZF87963.1"/>
    </source>
</evidence>
<dbReference type="InterPro" id="IPR017871">
    <property type="entry name" value="ABC_transporter-like_CS"/>
</dbReference>
<organism evidence="5 6">
    <name type="scientific">Micromonospora endophytica</name>
    <dbReference type="NCBI Taxonomy" id="515350"/>
    <lineage>
        <taxon>Bacteria</taxon>
        <taxon>Bacillati</taxon>
        <taxon>Actinomycetota</taxon>
        <taxon>Actinomycetes</taxon>
        <taxon>Micromonosporales</taxon>
        <taxon>Micromonosporaceae</taxon>
        <taxon>Micromonospora</taxon>
    </lineage>
</organism>